<dbReference type="Proteomes" id="UP001162029">
    <property type="component" value="Unassembled WGS sequence"/>
</dbReference>
<gene>
    <name evidence="1" type="ORF">PDE001_LOCUS11922</name>
</gene>
<keyword evidence="2" id="KW-1185">Reference proteome</keyword>
<reference evidence="1" key="1">
    <citation type="submission" date="2022-12" db="EMBL/GenBank/DDBJ databases">
        <authorList>
            <person name="Webb A."/>
        </authorList>
    </citation>
    <scope>NUCLEOTIDE SEQUENCE</scope>
    <source>
        <strain evidence="1">Pd1</strain>
    </source>
</reference>
<dbReference type="AlphaFoldDB" id="A0AAV0VFM5"/>
<name>A0AAV0VFM5_9STRA</name>
<sequence>MKCTSVTFYRDGDGFVISGGNFHGEYMAKLSICFVRCAPRMHLRLFTHLRTYAPKFYKDRVMKSDIDALLDLVRSGAICEVAAPFLTELHVLEL</sequence>
<proteinExistence type="predicted"/>
<protein>
    <submittedName>
        <fullName evidence="1">Uncharacterized protein</fullName>
    </submittedName>
</protein>
<comment type="caution">
    <text evidence="1">The sequence shown here is derived from an EMBL/GenBank/DDBJ whole genome shotgun (WGS) entry which is preliminary data.</text>
</comment>
<organism evidence="1 2">
    <name type="scientific">Peronospora destructor</name>
    <dbReference type="NCBI Taxonomy" id="86335"/>
    <lineage>
        <taxon>Eukaryota</taxon>
        <taxon>Sar</taxon>
        <taxon>Stramenopiles</taxon>
        <taxon>Oomycota</taxon>
        <taxon>Peronosporomycetes</taxon>
        <taxon>Peronosporales</taxon>
        <taxon>Peronosporaceae</taxon>
        <taxon>Peronospora</taxon>
    </lineage>
</organism>
<accession>A0AAV0VFM5</accession>
<evidence type="ECO:0000313" key="1">
    <source>
        <dbReference type="EMBL" id="CAI5746985.1"/>
    </source>
</evidence>
<dbReference type="EMBL" id="CANTFM010002656">
    <property type="protein sequence ID" value="CAI5746985.1"/>
    <property type="molecule type" value="Genomic_DNA"/>
</dbReference>
<evidence type="ECO:0000313" key="2">
    <source>
        <dbReference type="Proteomes" id="UP001162029"/>
    </source>
</evidence>